<feature type="non-terminal residue" evidence="2">
    <location>
        <position position="151"/>
    </location>
</feature>
<dbReference type="Pfam" id="PF13622">
    <property type="entry name" value="4HBT_3"/>
    <property type="match status" value="1"/>
</dbReference>
<dbReference type="InterPro" id="IPR049449">
    <property type="entry name" value="TesB_ACOT8-like_N"/>
</dbReference>
<dbReference type="SUPFAM" id="SSF54637">
    <property type="entry name" value="Thioesterase/thiol ester dehydrase-isomerase"/>
    <property type="match status" value="1"/>
</dbReference>
<name>A0A0H2U4L1_MAGP6</name>
<dbReference type="VEuPathDB" id="FungiDB:MAPG_09771"/>
<dbReference type="InterPro" id="IPR029069">
    <property type="entry name" value="HotDog_dom_sf"/>
</dbReference>
<sequence length="151" mass="16176">MASGEAPDPRLSFEEVMELAELPLSPEAAAAGVTRRFISRRPAYVPGSDIEGVEAITGPGKVFSNTPWGAFGGHAFSQAAAAVERVVSEEARQQTGGAGETKYGVHTIHGYFGVFGVTDRPFIYDLEPITTGRSFVTYAVKVRQPKNRKSS</sequence>
<dbReference type="OrthoDB" id="68328at2759"/>
<dbReference type="EMBL" id="GL876976">
    <property type="protein sequence ID" value="KLU91250.1"/>
    <property type="molecule type" value="Genomic_DNA"/>
</dbReference>
<dbReference type="GO" id="GO:0047617">
    <property type="term" value="F:fatty acyl-CoA hydrolase activity"/>
    <property type="evidence" value="ECO:0007669"/>
    <property type="project" value="InterPro"/>
</dbReference>
<dbReference type="GO" id="GO:0006637">
    <property type="term" value="P:acyl-CoA metabolic process"/>
    <property type="evidence" value="ECO:0007669"/>
    <property type="project" value="InterPro"/>
</dbReference>
<reference evidence="2" key="2">
    <citation type="submission" date="2011-03" db="EMBL/GenBank/DDBJ databases">
        <title>Annotation of Magnaporthe poae ATCC 64411.</title>
        <authorList>
            <person name="Ma L.-J."/>
            <person name="Dead R."/>
            <person name="Young S.K."/>
            <person name="Zeng Q."/>
            <person name="Gargeya S."/>
            <person name="Fitzgerald M."/>
            <person name="Haas B."/>
            <person name="Abouelleil A."/>
            <person name="Alvarado L."/>
            <person name="Arachchi H.M."/>
            <person name="Berlin A."/>
            <person name="Brown A."/>
            <person name="Chapman S.B."/>
            <person name="Chen Z."/>
            <person name="Dunbar C."/>
            <person name="Freedman E."/>
            <person name="Gearin G."/>
            <person name="Gellesch M."/>
            <person name="Goldberg J."/>
            <person name="Griggs A."/>
            <person name="Gujja S."/>
            <person name="Heiman D."/>
            <person name="Howarth C."/>
            <person name="Larson L."/>
            <person name="Lui A."/>
            <person name="MacDonald P.J.P."/>
            <person name="Mehta T."/>
            <person name="Montmayeur A."/>
            <person name="Murphy C."/>
            <person name="Neiman D."/>
            <person name="Pearson M."/>
            <person name="Priest M."/>
            <person name="Roberts A."/>
            <person name="Saif S."/>
            <person name="Shea T."/>
            <person name="Shenoy N."/>
            <person name="Sisk P."/>
            <person name="Stolte C."/>
            <person name="Sykes S."/>
            <person name="Yandava C."/>
            <person name="Wortman J."/>
            <person name="Nusbaum C."/>
            <person name="Birren B."/>
        </authorList>
    </citation>
    <scope>NUCLEOTIDE SEQUENCE</scope>
    <source>
        <strain evidence="2">ATCC 64411</strain>
    </source>
</reference>
<evidence type="ECO:0000259" key="1">
    <source>
        <dbReference type="Pfam" id="PF13622"/>
    </source>
</evidence>
<gene>
    <name evidence="2" type="ORF">MAPG_09771</name>
</gene>
<dbReference type="PANTHER" id="PTHR11066:SF64">
    <property type="entry name" value="ACYL-COA THIOESTERASE (AFU_ORTHOLOGUE AFUA_1G12060)"/>
    <property type="match status" value="1"/>
</dbReference>
<dbReference type="InterPro" id="IPR003703">
    <property type="entry name" value="Acyl_CoA_thio"/>
</dbReference>
<dbReference type="GO" id="GO:0005782">
    <property type="term" value="C:peroxisomal matrix"/>
    <property type="evidence" value="ECO:0007669"/>
    <property type="project" value="TreeGrafter"/>
</dbReference>
<reference evidence="2" key="1">
    <citation type="submission" date="2010-05" db="EMBL/GenBank/DDBJ databases">
        <title>The Genome Sequence of Magnaporthe poae strain ATCC 64411.</title>
        <authorList>
            <consortium name="The Broad Institute Genome Sequencing Platform"/>
            <consortium name="Broad Institute Genome Sequencing Center for Infectious Disease"/>
            <person name="Ma L.-J."/>
            <person name="Dead R."/>
            <person name="Young S."/>
            <person name="Zeng Q."/>
            <person name="Koehrsen M."/>
            <person name="Alvarado L."/>
            <person name="Berlin A."/>
            <person name="Chapman S.B."/>
            <person name="Chen Z."/>
            <person name="Freedman E."/>
            <person name="Gellesch M."/>
            <person name="Goldberg J."/>
            <person name="Griggs A."/>
            <person name="Gujja S."/>
            <person name="Heilman E.R."/>
            <person name="Heiman D."/>
            <person name="Hepburn T."/>
            <person name="Howarth C."/>
            <person name="Jen D."/>
            <person name="Larson L."/>
            <person name="Mehta T."/>
            <person name="Neiman D."/>
            <person name="Pearson M."/>
            <person name="Roberts A."/>
            <person name="Saif S."/>
            <person name="Shea T."/>
            <person name="Shenoy N."/>
            <person name="Sisk P."/>
            <person name="Stolte C."/>
            <person name="Sykes S."/>
            <person name="Walk T."/>
            <person name="White J."/>
            <person name="Yandava C."/>
            <person name="Haas B."/>
            <person name="Nusbaum C."/>
            <person name="Birren B."/>
        </authorList>
    </citation>
    <scope>NUCLEOTIDE SEQUENCE</scope>
    <source>
        <strain evidence="2">ATCC 64411</strain>
    </source>
</reference>
<protein>
    <recommendedName>
        <fullName evidence="1">Acyl-CoA thioesterase-like N-terminal HotDog domain-containing protein</fullName>
    </recommendedName>
</protein>
<dbReference type="GO" id="GO:0009062">
    <property type="term" value="P:fatty acid catabolic process"/>
    <property type="evidence" value="ECO:0007669"/>
    <property type="project" value="TreeGrafter"/>
</dbReference>
<evidence type="ECO:0000313" key="2">
    <source>
        <dbReference type="EMBL" id="KLU91250.1"/>
    </source>
</evidence>
<proteinExistence type="predicted"/>
<dbReference type="Gene3D" id="3.10.129.10">
    <property type="entry name" value="Hotdog Thioesterase"/>
    <property type="match status" value="1"/>
</dbReference>
<accession>A0A0H2U4L1</accession>
<organism evidence="2">
    <name type="scientific">Magnaporthiopsis poae (strain ATCC 64411 / 73-15)</name>
    <name type="common">Kentucky bluegrass fungus</name>
    <name type="synonym">Magnaporthe poae</name>
    <dbReference type="NCBI Taxonomy" id="644358"/>
    <lineage>
        <taxon>Eukaryota</taxon>
        <taxon>Fungi</taxon>
        <taxon>Dikarya</taxon>
        <taxon>Ascomycota</taxon>
        <taxon>Pezizomycotina</taxon>
        <taxon>Sordariomycetes</taxon>
        <taxon>Sordariomycetidae</taxon>
        <taxon>Magnaporthales</taxon>
        <taxon>Magnaporthaceae</taxon>
        <taxon>Magnaporthiopsis</taxon>
    </lineage>
</organism>
<feature type="domain" description="Acyl-CoA thioesterase-like N-terminal HotDog" evidence="1">
    <location>
        <begin position="69"/>
        <end position="145"/>
    </location>
</feature>
<dbReference type="AlphaFoldDB" id="A0A0H2U4L1"/>
<dbReference type="PANTHER" id="PTHR11066">
    <property type="entry name" value="ACYL-COA THIOESTERASE"/>
    <property type="match status" value="1"/>
</dbReference>